<gene>
    <name evidence="1" type="ORF">MNBD_BACTEROID06-763</name>
</gene>
<dbReference type="EMBL" id="UOES01000503">
    <property type="protein sequence ID" value="VAW29056.1"/>
    <property type="molecule type" value="Genomic_DNA"/>
</dbReference>
<evidence type="ECO:0000313" key="1">
    <source>
        <dbReference type="EMBL" id="VAW29056.1"/>
    </source>
</evidence>
<proteinExistence type="predicted"/>
<reference evidence="1" key="1">
    <citation type="submission" date="2018-06" db="EMBL/GenBank/DDBJ databases">
        <authorList>
            <person name="Zhirakovskaya E."/>
        </authorList>
    </citation>
    <scope>NUCLEOTIDE SEQUENCE</scope>
</reference>
<feature type="non-terminal residue" evidence="1">
    <location>
        <position position="580"/>
    </location>
</feature>
<dbReference type="AlphaFoldDB" id="A0A3B0VAM4"/>
<sequence>TPNFTNGLDKFIIRDGDNYTSSGALTIDALTLGQGVGGGALTLGSTLDLDDNLLLDVNSTLTAGANQINIAGNWTENTGASLSSSGTVVFDAPLVQTISAAATFNNLTFSGGGVVSTGGDVRVNGNWLITNNTNFSTGNLHTLFGDLTVDDGSVYNATAGRLSLRGSSAQALDIGTNATFDEVFFQPGAAVTFTIIGDYVANDRTLVYPDATLNGAGNHTIQEFTQNGTVNFTGSITLTGSRTYDNDDNVFGLGTADIIIDGNVYFSNNAAPDAISIGGNLTVQSGLLVIDEGSVTGTGGATFQINDGRTVYLRGADNFPTGFGTVDFQGVTSRANYDLRANQTIRGGISYARLALGAVAGTDTGSYIKTADGSLDINGYLDLNNGVTLDLTTFDHTLGGYLYNVTNSTITQSSGSFTLDGVGNATQTIQANGTGDYFFKTFSIINTAPTAVRTINIDEDIYAEDFVVTNTGGSATNYLIVDIDDYEVLVGGFPPPFTISIGANVHLRTSGSSEFNSMMANFVGTFDPLSTIRFDGGVQSIPGVTYGNVEIRGNGNKNATAGFNVVGNFSRIAETPVFVD</sequence>
<protein>
    <submittedName>
        <fullName evidence="1">Uncharacterized protein</fullName>
    </submittedName>
</protein>
<name>A0A3B0VAM4_9ZZZZ</name>
<accession>A0A3B0VAM4</accession>
<organism evidence="1">
    <name type="scientific">hydrothermal vent metagenome</name>
    <dbReference type="NCBI Taxonomy" id="652676"/>
    <lineage>
        <taxon>unclassified sequences</taxon>
        <taxon>metagenomes</taxon>
        <taxon>ecological metagenomes</taxon>
    </lineage>
</organism>
<feature type="non-terminal residue" evidence="1">
    <location>
        <position position="1"/>
    </location>
</feature>